<dbReference type="SUPFAM" id="SSF55729">
    <property type="entry name" value="Acyl-CoA N-acyltransferases (Nat)"/>
    <property type="match status" value="1"/>
</dbReference>
<dbReference type="InterPro" id="IPR038740">
    <property type="entry name" value="BioF2-like_GNAT_dom"/>
</dbReference>
<gene>
    <name evidence="2" type="ordered locus">Adeh_2643</name>
</gene>
<feature type="domain" description="BioF2-like acetyltransferase" evidence="1">
    <location>
        <begin position="181"/>
        <end position="326"/>
    </location>
</feature>
<dbReference type="HOGENOM" id="CLU_046277_1_0_7"/>
<dbReference type="AlphaFoldDB" id="Q2IL80"/>
<dbReference type="KEGG" id="ade:Adeh_2643"/>
<protein>
    <submittedName>
        <fullName evidence="2">Cellulose biosynthesis (CelD)-like protein</fullName>
    </submittedName>
</protein>
<proteinExistence type="predicted"/>
<dbReference type="EMBL" id="CP000251">
    <property type="protein sequence ID" value="ABC82413.1"/>
    <property type="molecule type" value="Genomic_DNA"/>
</dbReference>
<evidence type="ECO:0000313" key="3">
    <source>
        <dbReference type="Proteomes" id="UP000001935"/>
    </source>
</evidence>
<dbReference type="OrthoDB" id="9808976at2"/>
<dbReference type="Gene3D" id="3.40.630.30">
    <property type="match status" value="1"/>
</dbReference>
<evidence type="ECO:0000313" key="2">
    <source>
        <dbReference type="EMBL" id="ABC82413.1"/>
    </source>
</evidence>
<organism evidence="2 3">
    <name type="scientific">Anaeromyxobacter dehalogenans (strain 2CP-C)</name>
    <dbReference type="NCBI Taxonomy" id="290397"/>
    <lineage>
        <taxon>Bacteria</taxon>
        <taxon>Pseudomonadati</taxon>
        <taxon>Myxococcota</taxon>
        <taxon>Myxococcia</taxon>
        <taxon>Myxococcales</taxon>
        <taxon>Cystobacterineae</taxon>
        <taxon>Anaeromyxobacteraceae</taxon>
        <taxon>Anaeromyxobacter</taxon>
    </lineage>
</organism>
<reference evidence="2 3" key="1">
    <citation type="submission" date="2006-01" db="EMBL/GenBank/DDBJ databases">
        <title>Complete sequence of Anaeromyxobacter dehalogenans 2CP-C.</title>
        <authorList>
            <consortium name="US DOE Joint Genome Institute"/>
            <person name="Copeland A."/>
            <person name="Lucas S."/>
            <person name="Lapidus A."/>
            <person name="Barry K."/>
            <person name="Detter J.C."/>
            <person name="Glavina T."/>
            <person name="Hammon N."/>
            <person name="Israni S."/>
            <person name="Pitluck S."/>
            <person name="Brettin T."/>
            <person name="Bruce D."/>
            <person name="Han C."/>
            <person name="Tapia R."/>
            <person name="Gilna P."/>
            <person name="Kiss H."/>
            <person name="Schmutz J."/>
            <person name="Larimer F."/>
            <person name="Land M."/>
            <person name="Kyrpides N."/>
            <person name="Anderson I."/>
            <person name="Sanford R.A."/>
            <person name="Ritalahti K.M."/>
            <person name="Thomas H.S."/>
            <person name="Kirby J.R."/>
            <person name="Zhulin I.B."/>
            <person name="Loeffler F.E."/>
            <person name="Richardson P."/>
        </authorList>
    </citation>
    <scope>NUCLEOTIDE SEQUENCE [LARGE SCALE GENOMIC DNA]</scope>
    <source>
        <strain evidence="2 3">2CP-C</strain>
    </source>
</reference>
<evidence type="ECO:0000259" key="1">
    <source>
        <dbReference type="Pfam" id="PF13480"/>
    </source>
</evidence>
<dbReference type="Pfam" id="PF13480">
    <property type="entry name" value="Acetyltransf_6"/>
    <property type="match status" value="1"/>
</dbReference>
<dbReference type="STRING" id="290397.Adeh_2643"/>
<dbReference type="eggNOG" id="COG5653">
    <property type="taxonomic scope" value="Bacteria"/>
</dbReference>
<dbReference type="Proteomes" id="UP000001935">
    <property type="component" value="Chromosome"/>
</dbReference>
<name>Q2IL80_ANADE</name>
<dbReference type="InterPro" id="IPR016181">
    <property type="entry name" value="Acyl_CoA_acyltransferase"/>
</dbReference>
<accession>Q2IL80</accession>
<dbReference type="RefSeq" id="WP_011421695.1">
    <property type="nucleotide sequence ID" value="NC_007760.1"/>
</dbReference>
<sequence>MTAPARSSLAVRCSTDPARLDALRPEWSALLDEAGLPTPFLSWEWLATWRRHFGARRPLRILEARDAAGALAGLLVLSGRPGLGGRRWQLLGNGVTGADGLDVLARPADAPAARAAIAAALLDLDGWDALELEDLPCGSPTVAALRAAAAARGVRARVERRFACPGFAVAGTWDAHLRGIRRRETFGRRVRWLARQPGFRIEIATRPDEAAGAMADFLRLHRLRWAGEGGSYGIPPGAPEAFHLEVAPLLAARGWLRLYRLFVDGEAIAAVYGLEAGRRFLYYQSGYDPRWASRSPGMVLVGRTVEDAYARGLADYDFLRGEEPYKLDWAADRRETCALRLRAPSLRAGTAAAAEEAWRTARKLARRVAPDRVWGALSRARRAREVNAGVAP</sequence>